<feature type="compositionally biased region" description="Gly residues" evidence="2">
    <location>
        <begin position="42"/>
        <end position="53"/>
    </location>
</feature>
<feature type="compositionally biased region" description="Basic and acidic residues" evidence="2">
    <location>
        <begin position="198"/>
        <end position="213"/>
    </location>
</feature>
<evidence type="ECO:0000256" key="2">
    <source>
        <dbReference type="SAM" id="MobiDB-lite"/>
    </source>
</evidence>
<feature type="compositionally biased region" description="Basic and acidic residues" evidence="2">
    <location>
        <begin position="158"/>
        <end position="169"/>
    </location>
</feature>
<feature type="compositionally biased region" description="Polar residues" evidence="2">
    <location>
        <begin position="148"/>
        <end position="157"/>
    </location>
</feature>
<evidence type="ECO:0000256" key="1">
    <source>
        <dbReference type="SAM" id="Coils"/>
    </source>
</evidence>
<dbReference type="AlphaFoldDB" id="A0A9P0P1D8"/>
<dbReference type="Pfam" id="PF25986">
    <property type="entry name" value="Kazrin"/>
    <property type="match status" value="1"/>
</dbReference>
<organism evidence="4 5">
    <name type="scientific">Acanthoscelides obtectus</name>
    <name type="common">Bean weevil</name>
    <name type="synonym">Bruchus obtectus</name>
    <dbReference type="NCBI Taxonomy" id="200917"/>
    <lineage>
        <taxon>Eukaryota</taxon>
        <taxon>Metazoa</taxon>
        <taxon>Ecdysozoa</taxon>
        <taxon>Arthropoda</taxon>
        <taxon>Hexapoda</taxon>
        <taxon>Insecta</taxon>
        <taxon>Pterygota</taxon>
        <taxon>Neoptera</taxon>
        <taxon>Endopterygota</taxon>
        <taxon>Coleoptera</taxon>
        <taxon>Polyphaga</taxon>
        <taxon>Cucujiformia</taxon>
        <taxon>Chrysomeloidea</taxon>
        <taxon>Chrysomelidae</taxon>
        <taxon>Bruchinae</taxon>
        <taxon>Bruchini</taxon>
        <taxon>Acanthoscelides</taxon>
    </lineage>
</organism>
<feature type="compositionally biased region" description="Basic and acidic residues" evidence="2">
    <location>
        <begin position="177"/>
        <end position="187"/>
    </location>
</feature>
<dbReference type="InterPro" id="IPR037614">
    <property type="entry name" value="Kazrin"/>
</dbReference>
<protein>
    <recommendedName>
        <fullName evidence="3">Kazrin N-terminal domain-containing protein</fullName>
    </recommendedName>
</protein>
<feature type="coiled-coil region" evidence="1">
    <location>
        <begin position="315"/>
        <end position="370"/>
    </location>
</feature>
<dbReference type="InterPro" id="IPR059089">
    <property type="entry name" value="Kazrin_N"/>
</dbReference>
<feature type="region of interest" description="Disordered" evidence="2">
    <location>
        <begin position="128"/>
        <end position="240"/>
    </location>
</feature>
<accession>A0A9P0P1D8</accession>
<dbReference type="EMBL" id="CAKOFQ010006704">
    <property type="protein sequence ID" value="CAH1962996.1"/>
    <property type="molecule type" value="Genomic_DNA"/>
</dbReference>
<proteinExistence type="predicted"/>
<comment type="caution">
    <text evidence="4">The sequence shown here is derived from an EMBL/GenBank/DDBJ whole genome shotgun (WGS) entry which is preliminary data.</text>
</comment>
<keyword evidence="1" id="KW-0175">Coiled coil</keyword>
<dbReference type="PANTHER" id="PTHR12776">
    <property type="entry name" value="KAZRIN-RELATED"/>
    <property type="match status" value="1"/>
</dbReference>
<feature type="domain" description="Kazrin N-terminal" evidence="3">
    <location>
        <begin position="266"/>
        <end position="374"/>
    </location>
</feature>
<evidence type="ECO:0000259" key="3">
    <source>
        <dbReference type="Pfam" id="PF25986"/>
    </source>
</evidence>
<name>A0A9P0P1D8_ACAOB</name>
<reference evidence="4" key="1">
    <citation type="submission" date="2022-03" db="EMBL/GenBank/DDBJ databases">
        <authorList>
            <person name="Sayadi A."/>
        </authorList>
    </citation>
    <scope>NUCLEOTIDE SEQUENCE</scope>
</reference>
<feature type="compositionally biased region" description="Basic and acidic residues" evidence="2">
    <location>
        <begin position="136"/>
        <end position="145"/>
    </location>
</feature>
<gene>
    <name evidence="4" type="ORF">ACAOBT_LOCUS4951</name>
</gene>
<feature type="region of interest" description="Disordered" evidence="2">
    <location>
        <begin position="31"/>
        <end position="60"/>
    </location>
</feature>
<keyword evidence="5" id="KW-1185">Reference proteome</keyword>
<feature type="compositionally biased region" description="Low complexity" evidence="2">
    <location>
        <begin position="219"/>
        <end position="236"/>
    </location>
</feature>
<dbReference type="PANTHER" id="PTHR12776:SF1">
    <property type="entry name" value="KAZRIN"/>
    <property type="match status" value="1"/>
</dbReference>
<sequence>MALLMRRLFVDAQAKLRRMVEEHSLDLASRIDSDYPSTSPGGPFGPFSTGGTGSTASPESDVKLADGNFTPAVLPEPPAQPPQPPIIFSDSSITVGGGKEAAVGAVQDTKLNDCDVDFNVLLRDNSSRVTSNYKPNRHDSIESKKSKSLSVDLNETDSGSKKDVKKTKSDPSAQRLGSDDTKEEGKESNGMTVQDEASPLKDSRSSLETRSDSPKPGCSSQPDLDSSSPRSPRSSDGATRCADDLSALLPSPLGSKGGVSGAAGGAVRRLRAENERLQAEVTRLRRLVVSGASNVLADRKPPVEGETAPAGDTDAYRLERELQLAKEALITLKADKRRLKAEKFDLLNQMKQLYLTLEDKEKELREFIRNYGQNEYLEKA</sequence>
<dbReference type="OrthoDB" id="6784049at2759"/>
<evidence type="ECO:0000313" key="5">
    <source>
        <dbReference type="Proteomes" id="UP001152888"/>
    </source>
</evidence>
<dbReference type="Proteomes" id="UP001152888">
    <property type="component" value="Unassembled WGS sequence"/>
</dbReference>
<evidence type="ECO:0000313" key="4">
    <source>
        <dbReference type="EMBL" id="CAH1962996.1"/>
    </source>
</evidence>